<evidence type="ECO:0000259" key="1">
    <source>
        <dbReference type="Pfam" id="PF06742"/>
    </source>
</evidence>
<name>A0AAE9I7M9_9BURK</name>
<dbReference type="PANTHER" id="PTHR36509">
    <property type="entry name" value="BLL3101 PROTEIN"/>
    <property type="match status" value="1"/>
</dbReference>
<evidence type="ECO:0000313" key="3">
    <source>
        <dbReference type="EMBL" id="URF07820.1"/>
    </source>
</evidence>
<protein>
    <submittedName>
        <fullName evidence="3">DUF1254 domain-containing protein</fullName>
    </submittedName>
</protein>
<dbReference type="Gene3D" id="2.60.40.1610">
    <property type="entry name" value="Domain of unknown function DUF1254"/>
    <property type="match status" value="1"/>
</dbReference>
<dbReference type="SUPFAM" id="SSF160935">
    <property type="entry name" value="VPA0735-like"/>
    <property type="match status" value="1"/>
</dbReference>
<dbReference type="RefSeq" id="WP_250025896.1">
    <property type="nucleotide sequence ID" value="NZ_CP097331.1"/>
</dbReference>
<dbReference type="InterPro" id="IPR037049">
    <property type="entry name" value="DUF1214_C_sf"/>
</dbReference>
<dbReference type="EMBL" id="CP097331">
    <property type="protein sequence ID" value="URF07820.1"/>
    <property type="molecule type" value="Genomic_DNA"/>
</dbReference>
<dbReference type="KEGG" id="ccam:M5D45_21900"/>
<dbReference type="Pfam" id="PF06742">
    <property type="entry name" value="DUF1214"/>
    <property type="match status" value="1"/>
</dbReference>
<gene>
    <name evidence="3" type="ORF">M5D45_21900</name>
</gene>
<dbReference type="InterPro" id="IPR010621">
    <property type="entry name" value="DUF1214"/>
</dbReference>
<proteinExistence type="predicted"/>
<dbReference type="InterPro" id="IPR010679">
    <property type="entry name" value="DUF1254"/>
</dbReference>
<organism evidence="3 4">
    <name type="scientific">Cupriavidus campinensis</name>
    <dbReference type="NCBI Taxonomy" id="151783"/>
    <lineage>
        <taxon>Bacteria</taxon>
        <taxon>Pseudomonadati</taxon>
        <taxon>Pseudomonadota</taxon>
        <taxon>Betaproteobacteria</taxon>
        <taxon>Burkholderiales</taxon>
        <taxon>Burkholderiaceae</taxon>
        <taxon>Cupriavidus</taxon>
    </lineage>
</organism>
<feature type="domain" description="DUF1254" evidence="2">
    <location>
        <begin position="60"/>
        <end position="189"/>
    </location>
</feature>
<reference evidence="3" key="2">
    <citation type="submission" date="2022-05" db="EMBL/GenBank/DDBJ databases">
        <authorList>
            <person name="Kunte H.-J."/>
        </authorList>
    </citation>
    <scope>NUCLEOTIDE SEQUENCE</scope>
    <source>
        <strain evidence="3">G5</strain>
    </source>
</reference>
<dbReference type="InterPro" id="IPR037050">
    <property type="entry name" value="DUF1254_sf"/>
</dbReference>
<feature type="domain" description="DUF1214" evidence="1">
    <location>
        <begin position="316"/>
        <end position="422"/>
    </location>
</feature>
<dbReference type="Pfam" id="PF06863">
    <property type="entry name" value="DUF1254"/>
    <property type="match status" value="1"/>
</dbReference>
<evidence type="ECO:0000313" key="4">
    <source>
        <dbReference type="Proteomes" id="UP001056132"/>
    </source>
</evidence>
<dbReference type="PANTHER" id="PTHR36509:SF2">
    <property type="entry name" value="BLL3101 PROTEIN"/>
    <property type="match status" value="1"/>
</dbReference>
<dbReference type="AlphaFoldDB" id="A0AAE9I7M9"/>
<dbReference type="Proteomes" id="UP001056132">
    <property type="component" value="Chromosome 2"/>
</dbReference>
<sequence>MNHPAPPVFAAPVHASPQEALVAAAALPLVIYGYPLIETLRTCRLQTSVDAPTRYGRAPMNTLSASARQWTHEDRDIVTPANDLLYFCGWLNLADGPVTLRVPPLPDADRYYVIELLDAHTNNFTNLGPRNVPLAGADVELLGPGQQPSGAHAQVVRAPTSLVWLIGRVLVQGPDDLPRAYAFEQGFEIVRSAGPARPASVAHWQETGDAAIDFFQNLYRAMGDFPPAPAEQGLFTLLRKAGLRLGEEIDFASLRAPVVAGLRSAYQQGLAIIEAHTRSQGHKAWGYSMRLGTYGDDWLLRACTAMKGLGALRADEAVYAMADFDADGERLDGRNTYELRFAPGMLPPADAFWSVSLYGEDRFFTANAIGRYAVGDRTPGLRMEADGTLVIPVSHARPAQDDNWLPAPAGPFYLILRLYHPGKAFMDGQYTIPAVRRAG</sequence>
<accession>A0AAE9I7M9</accession>
<evidence type="ECO:0000259" key="2">
    <source>
        <dbReference type="Pfam" id="PF06863"/>
    </source>
</evidence>
<reference evidence="3" key="1">
    <citation type="journal article" date="2022" name="Microbiol. Resour. Announc.">
        <title>Genome Sequence of Cupriavidus campinensis Strain G5, a Member of a Bacterial Consortium Capable of Polyethylene Degradation.</title>
        <authorList>
            <person name="Schneider B."/>
            <person name="Pfeiffer F."/>
            <person name="Dyall-Smith M."/>
            <person name="Kunte H.J."/>
        </authorList>
    </citation>
    <scope>NUCLEOTIDE SEQUENCE</scope>
    <source>
        <strain evidence="3">G5</strain>
    </source>
</reference>
<dbReference type="Gene3D" id="2.60.120.600">
    <property type="entry name" value="Domain of unknown function DUF1214, C-terminal domain"/>
    <property type="match status" value="1"/>
</dbReference>